<accession>A0A1V8RJX8</accession>
<evidence type="ECO:0000256" key="1">
    <source>
        <dbReference type="ARBA" id="ARBA00010815"/>
    </source>
</evidence>
<dbReference type="InterPro" id="IPR029063">
    <property type="entry name" value="SAM-dependent_MTases_sf"/>
</dbReference>
<keyword evidence="4" id="KW-0949">S-adenosyl-L-methionine</keyword>
<dbReference type="STRING" id="1873176.BFN67_07820"/>
<reference evidence="8 9" key="1">
    <citation type="journal article" date="2016" name="Int. J. Syst. Evol. Microbiol.">
        <title>Pseudaminobacter manganicus sp. nov., isolated from sludge of a manganese mine.</title>
        <authorList>
            <person name="Li J."/>
            <person name="Huang J."/>
            <person name="Liao S."/>
            <person name="Wang G."/>
        </authorList>
    </citation>
    <scope>NUCLEOTIDE SEQUENCE [LARGE SCALE GENOMIC DNA]</scope>
    <source>
        <strain evidence="8 9">JH-7</strain>
    </source>
</reference>
<evidence type="ECO:0000313" key="8">
    <source>
        <dbReference type="EMBL" id="OQM73500.1"/>
    </source>
</evidence>
<feature type="compositionally biased region" description="Basic residues" evidence="6">
    <location>
        <begin position="428"/>
        <end position="437"/>
    </location>
</feature>
<feature type="domain" description="DUF7884" evidence="7">
    <location>
        <begin position="5"/>
        <end position="88"/>
    </location>
</feature>
<dbReference type="GO" id="GO:0008168">
    <property type="term" value="F:methyltransferase activity"/>
    <property type="evidence" value="ECO:0007669"/>
    <property type="project" value="UniProtKB-KW"/>
</dbReference>
<organism evidence="8 9">
    <name type="scientific">Manganibacter manganicus</name>
    <dbReference type="NCBI Taxonomy" id="1873176"/>
    <lineage>
        <taxon>Bacteria</taxon>
        <taxon>Pseudomonadati</taxon>
        <taxon>Pseudomonadota</taxon>
        <taxon>Alphaproteobacteria</taxon>
        <taxon>Hyphomicrobiales</taxon>
        <taxon>Phyllobacteriaceae</taxon>
        <taxon>Manganibacter</taxon>
    </lineage>
</organism>
<comment type="caution">
    <text evidence="8">The sequence shown here is derived from an EMBL/GenBank/DDBJ whole genome shotgun (WGS) entry which is preliminary data.</text>
</comment>
<dbReference type="RefSeq" id="WP_080921512.1">
    <property type="nucleotide sequence ID" value="NZ_MDET01000058.1"/>
</dbReference>
<dbReference type="Gene3D" id="3.40.50.150">
    <property type="entry name" value="Vaccinia Virus protein VP39"/>
    <property type="match status" value="1"/>
</dbReference>
<dbReference type="EMBL" id="MDET01000058">
    <property type="protein sequence ID" value="OQM73500.1"/>
    <property type="molecule type" value="Genomic_DNA"/>
</dbReference>
<dbReference type="InterPro" id="IPR050723">
    <property type="entry name" value="CFA/CMAS"/>
</dbReference>
<dbReference type="GO" id="GO:0008610">
    <property type="term" value="P:lipid biosynthetic process"/>
    <property type="evidence" value="ECO:0007669"/>
    <property type="project" value="InterPro"/>
</dbReference>
<keyword evidence="9" id="KW-1185">Reference proteome</keyword>
<dbReference type="PANTHER" id="PTHR43667:SF1">
    <property type="entry name" value="CYCLOPROPANE-FATTY-ACYL-PHOSPHOLIPID SYNTHASE"/>
    <property type="match status" value="1"/>
</dbReference>
<evidence type="ECO:0000256" key="2">
    <source>
        <dbReference type="ARBA" id="ARBA00022603"/>
    </source>
</evidence>
<proteinExistence type="inferred from homology"/>
<dbReference type="PANTHER" id="PTHR43667">
    <property type="entry name" value="CYCLOPROPANE-FATTY-ACYL-PHOSPHOLIPID SYNTHASE"/>
    <property type="match status" value="1"/>
</dbReference>
<dbReference type="OrthoDB" id="9782855at2"/>
<dbReference type="Proteomes" id="UP000191905">
    <property type="component" value="Unassembled WGS sequence"/>
</dbReference>
<evidence type="ECO:0000259" key="7">
    <source>
        <dbReference type="Pfam" id="PF25371"/>
    </source>
</evidence>
<comment type="similarity">
    <text evidence="1">Belongs to the CFA/CMAS family.</text>
</comment>
<dbReference type="InterPro" id="IPR057206">
    <property type="entry name" value="DUF7884"/>
</dbReference>
<sequence>MNVMLKRILEHLVHTGSLKVTDPKGTISTFGDGSGDPVHIHIKTPHAQRAITFDPMLAVPEAYMDGELDILEGGVLGLMRIAFQNMGSGGIDATWSKAIEGLRHAFRRLQQVNTTSRSRRNVQRHYDLSGELYRLFLDDDMQYSCAFFDHLDMTIDEAQAAKKRHISAKLKLQPGQTVLDIGCGWGGLGLYLAKTFDVDVQGVTLSTEQHAVATDRAHAQGLENRVHFELKDYRNINERFDRIVSVGMFEHVGVNHYRTFFDKCATLLKPDGVMLLHTIGRSGVPWATSAFIRKYIFPGGYIPALSEVAPVIEKSGLVITDIEILRLHYAETLNRWSERFAVNRDKAKAIYDERFCRMWEFYLAASEAAFRWQDLVNFQIQLTRRNDALPMTRDYMSKCERALEMRDMGHRKDAPVSQQGEENAPAKPARRRRVTGK</sequence>
<dbReference type="SUPFAM" id="SSF53335">
    <property type="entry name" value="S-adenosyl-L-methionine-dependent methyltransferases"/>
    <property type="match status" value="1"/>
</dbReference>
<keyword evidence="2" id="KW-0489">Methyltransferase</keyword>
<dbReference type="Pfam" id="PF02353">
    <property type="entry name" value="CMAS"/>
    <property type="match status" value="1"/>
</dbReference>
<evidence type="ECO:0000313" key="9">
    <source>
        <dbReference type="Proteomes" id="UP000191905"/>
    </source>
</evidence>
<protein>
    <submittedName>
        <fullName evidence="8">Cyclopropane-fatty-acyl-phospholipid synthase</fullName>
    </submittedName>
</protein>
<evidence type="ECO:0000256" key="3">
    <source>
        <dbReference type="ARBA" id="ARBA00022679"/>
    </source>
</evidence>
<evidence type="ECO:0000256" key="5">
    <source>
        <dbReference type="ARBA" id="ARBA00023098"/>
    </source>
</evidence>
<feature type="region of interest" description="Disordered" evidence="6">
    <location>
        <begin position="409"/>
        <end position="437"/>
    </location>
</feature>
<dbReference type="PIRSF" id="PIRSF003085">
    <property type="entry name" value="CMAS"/>
    <property type="match status" value="1"/>
</dbReference>
<dbReference type="Pfam" id="PF25371">
    <property type="entry name" value="DUF7884"/>
    <property type="match status" value="1"/>
</dbReference>
<dbReference type="InterPro" id="IPR003333">
    <property type="entry name" value="CMAS"/>
</dbReference>
<evidence type="ECO:0000256" key="6">
    <source>
        <dbReference type="SAM" id="MobiDB-lite"/>
    </source>
</evidence>
<dbReference type="GO" id="GO:0032259">
    <property type="term" value="P:methylation"/>
    <property type="evidence" value="ECO:0007669"/>
    <property type="project" value="UniProtKB-KW"/>
</dbReference>
<dbReference type="AlphaFoldDB" id="A0A1V8RJX8"/>
<keyword evidence="3" id="KW-0808">Transferase</keyword>
<dbReference type="CDD" id="cd02440">
    <property type="entry name" value="AdoMet_MTases"/>
    <property type="match status" value="1"/>
</dbReference>
<evidence type="ECO:0000256" key="4">
    <source>
        <dbReference type="ARBA" id="ARBA00022691"/>
    </source>
</evidence>
<name>A0A1V8RJX8_9HYPH</name>
<keyword evidence="5" id="KW-0443">Lipid metabolism</keyword>
<gene>
    <name evidence="8" type="ORF">BFN67_07820</name>
</gene>